<dbReference type="AlphaFoldDB" id="A0A3P4AZZ6"/>
<organism evidence="1 2">
    <name type="scientific">Pigmentiphaga humi</name>
    <dbReference type="NCBI Taxonomy" id="2478468"/>
    <lineage>
        <taxon>Bacteria</taxon>
        <taxon>Pseudomonadati</taxon>
        <taxon>Pseudomonadota</taxon>
        <taxon>Betaproteobacteria</taxon>
        <taxon>Burkholderiales</taxon>
        <taxon>Alcaligenaceae</taxon>
        <taxon>Pigmentiphaga</taxon>
    </lineage>
</organism>
<sequence length="303" mass="32029">MQGTSRGGASGRPGTSGTRVTVVTVMGGDGGLHGCGPKERRPGCLGRVNSRFLRSGSMVDTSRRTASGAPAFVRLLARLADAPLPPARQTLADRLSLWLGWTDAIALSAVLSGSAKAMPANEPVSGDAAQDACARTRAELADSIAHDRVLNPIRPTARRDIALAGAEHEADFARYRLRYLAKQQHMETTISMLRGRLRGHLAARSAGLAQLAAVDAVMERVLGAQERALLGTVPALLEKHFQRMRGAAAGAAREPGPEAAPAGRLPAPVWLDAFRKDVQGVLLAELDFRLQPVEGLMAAFRAS</sequence>
<reference evidence="1 2" key="1">
    <citation type="submission" date="2018-10" db="EMBL/GenBank/DDBJ databases">
        <authorList>
            <person name="Criscuolo A."/>
        </authorList>
    </citation>
    <scope>NUCLEOTIDE SEQUENCE [LARGE SCALE GENOMIC DNA]</scope>
    <source>
        <strain evidence="1">DnA1</strain>
    </source>
</reference>
<keyword evidence="2" id="KW-1185">Reference proteome</keyword>
<accession>A0A3P4AZZ6</accession>
<dbReference type="Pfam" id="PF11828">
    <property type="entry name" value="DUF3348"/>
    <property type="match status" value="1"/>
</dbReference>
<dbReference type="InterPro" id="IPR021783">
    <property type="entry name" value="DUF3348"/>
</dbReference>
<dbReference type="Proteomes" id="UP000277294">
    <property type="component" value="Unassembled WGS sequence"/>
</dbReference>
<dbReference type="EMBL" id="UWPJ01000015">
    <property type="protein sequence ID" value="VCU69624.1"/>
    <property type="molecule type" value="Genomic_DNA"/>
</dbReference>
<evidence type="ECO:0008006" key="3">
    <source>
        <dbReference type="Google" id="ProtNLM"/>
    </source>
</evidence>
<gene>
    <name evidence="1" type="ORF">PIGHUM_01687</name>
</gene>
<protein>
    <recommendedName>
        <fullName evidence="3">DUF3348 domain-containing protein</fullName>
    </recommendedName>
</protein>
<evidence type="ECO:0000313" key="1">
    <source>
        <dbReference type="EMBL" id="VCU69624.1"/>
    </source>
</evidence>
<proteinExistence type="predicted"/>
<name>A0A3P4AZZ6_9BURK</name>
<evidence type="ECO:0000313" key="2">
    <source>
        <dbReference type="Proteomes" id="UP000277294"/>
    </source>
</evidence>